<dbReference type="Proteomes" id="UP001107558">
    <property type="component" value="Chromosome 4"/>
</dbReference>
<evidence type="ECO:0000313" key="3">
    <source>
        <dbReference type="Proteomes" id="UP001107558"/>
    </source>
</evidence>
<feature type="chain" id="PRO_5039920938" evidence="1">
    <location>
        <begin position="20"/>
        <end position="222"/>
    </location>
</feature>
<accession>A0A9J6BCN8</accession>
<evidence type="ECO:0000256" key="1">
    <source>
        <dbReference type="SAM" id="SignalP"/>
    </source>
</evidence>
<organism evidence="2 3">
    <name type="scientific">Polypedilum vanderplanki</name>
    <name type="common">Sleeping chironomid midge</name>
    <dbReference type="NCBI Taxonomy" id="319348"/>
    <lineage>
        <taxon>Eukaryota</taxon>
        <taxon>Metazoa</taxon>
        <taxon>Ecdysozoa</taxon>
        <taxon>Arthropoda</taxon>
        <taxon>Hexapoda</taxon>
        <taxon>Insecta</taxon>
        <taxon>Pterygota</taxon>
        <taxon>Neoptera</taxon>
        <taxon>Endopterygota</taxon>
        <taxon>Diptera</taxon>
        <taxon>Nematocera</taxon>
        <taxon>Chironomoidea</taxon>
        <taxon>Chironomidae</taxon>
        <taxon>Chironominae</taxon>
        <taxon>Polypedilum</taxon>
        <taxon>Polypedilum</taxon>
    </lineage>
</organism>
<keyword evidence="3" id="KW-1185">Reference proteome</keyword>
<dbReference type="OrthoDB" id="2148895at2759"/>
<keyword evidence="1" id="KW-0732">Signal</keyword>
<dbReference type="EMBL" id="JADBJN010000004">
    <property type="protein sequence ID" value="KAG5667336.1"/>
    <property type="molecule type" value="Genomic_DNA"/>
</dbReference>
<feature type="signal peptide" evidence="1">
    <location>
        <begin position="1"/>
        <end position="19"/>
    </location>
</feature>
<gene>
    <name evidence="2" type="ORF">PVAND_015319</name>
</gene>
<comment type="caution">
    <text evidence="2">The sequence shown here is derived from an EMBL/GenBank/DDBJ whole genome shotgun (WGS) entry which is preliminary data.</text>
</comment>
<dbReference type="AlphaFoldDB" id="A0A9J6BCN8"/>
<evidence type="ECO:0000313" key="2">
    <source>
        <dbReference type="EMBL" id="KAG5667336.1"/>
    </source>
</evidence>
<proteinExistence type="predicted"/>
<protein>
    <submittedName>
        <fullName evidence="2">Uncharacterized protein</fullName>
    </submittedName>
</protein>
<name>A0A9J6BCN8_POLVA</name>
<reference evidence="2" key="1">
    <citation type="submission" date="2021-03" db="EMBL/GenBank/DDBJ databases">
        <title>Chromosome level genome of the anhydrobiotic midge Polypedilum vanderplanki.</title>
        <authorList>
            <person name="Yoshida Y."/>
            <person name="Kikawada T."/>
            <person name="Gusev O."/>
        </authorList>
    </citation>
    <scope>NUCLEOTIDE SEQUENCE</scope>
    <source>
        <strain evidence="2">NIAS01</strain>
        <tissue evidence="2">Whole body or cell culture</tissue>
    </source>
</reference>
<sequence length="222" mass="24633">MELYYWVVLLTFMGVLNYADENIGKLTNQGYQVLTCRSSVQINNWQPYQNDDAPNKNGIAAGEFDCNNTAFVGKVNVGKYWSPGRIQTIKPTGIYAQTNGSKEVLYTNGICDPYPKYQCGQVWKQFNSTSLKIDGFKVGSTNFIGRSCGHKLGRAVDAVLKIQTIIILGLPSTNGHKVPNALEQHSEGHFPFYIGTVRVNSQDFIGKVLPGQGLIILMQMEN</sequence>